<dbReference type="PANTHER" id="PTHR40254:SF1">
    <property type="entry name" value="BLR0577 PROTEIN"/>
    <property type="match status" value="1"/>
</dbReference>
<sequence length="478" mass="51776">MVTRLSRRPVVAIIGGGFTGAVLAANLARNMPEHTADVFVFEPRSRLGAGLAYDTSDPAHRVNVPAARMSLLTDDPDDFLRWLAAAREPRDDPDALAADGNLYPRRTVFGHYVSDFVAPLLASGQIHHCRERVIQIARTGDRWAVKADGGTEVLADIAIIATTHPAPCPPQHISGALAGHPRFVPDSTSSGALSVICAEDRVLIIGNGLTAADVIASLRHSGHRGAITAVSRRGLRSRGHATTAQEPFGDFVTDPSRTARTLLRRVRLALQQVPAEGRSWHAVFDALRAQGGDIWRALPVVERRRLVRHLRVYWDVHRFRVAPRIDAVIAQGLEHGDIGVIGGLVKEISQHGETIIAKIRHRHTNHSETMKFDACVVTTGPAHASILKSQRWLADLAEGGHLQLDAVGLGLACDDQSRAIDGNGNGNDTLFIAGPLARGTFGELMGLPQVNEHAIFVADRVARRLERQFRFGPVAKTA</sequence>
<dbReference type="Proteomes" id="UP000520198">
    <property type="component" value="Unassembled WGS sequence"/>
</dbReference>
<dbReference type="InterPro" id="IPR038732">
    <property type="entry name" value="HpyO/CreE_NAD-binding"/>
</dbReference>
<dbReference type="InterPro" id="IPR036188">
    <property type="entry name" value="FAD/NAD-bd_sf"/>
</dbReference>
<organism evidence="2 3">
    <name type="scientific">Ensifer oleiphilus</name>
    <dbReference type="NCBI Taxonomy" id="2742698"/>
    <lineage>
        <taxon>Bacteria</taxon>
        <taxon>Pseudomonadati</taxon>
        <taxon>Pseudomonadota</taxon>
        <taxon>Alphaproteobacteria</taxon>
        <taxon>Hyphomicrobiales</taxon>
        <taxon>Rhizobiaceae</taxon>
        <taxon>Sinorhizobium/Ensifer group</taxon>
        <taxon>Ensifer</taxon>
    </lineage>
</organism>
<keyword evidence="3" id="KW-1185">Reference proteome</keyword>
<dbReference type="Pfam" id="PF13454">
    <property type="entry name" value="NAD_binding_9"/>
    <property type="match status" value="1"/>
</dbReference>
<dbReference type="AlphaFoldDB" id="A0A7Y6UQQ3"/>
<reference evidence="2 3" key="1">
    <citation type="submission" date="2020-06" db="EMBL/GenBank/DDBJ databases">
        <authorList>
            <person name="Grouzdev D.S."/>
        </authorList>
    </citation>
    <scope>NUCLEOTIDE SEQUENCE [LARGE SCALE GENOMIC DNA]</scope>
    <source>
        <strain evidence="2 3">HO-A22</strain>
    </source>
</reference>
<comment type="caution">
    <text evidence="2">The sequence shown here is derived from an EMBL/GenBank/DDBJ whole genome shotgun (WGS) entry which is preliminary data.</text>
</comment>
<evidence type="ECO:0000313" key="3">
    <source>
        <dbReference type="Proteomes" id="UP000520198"/>
    </source>
</evidence>
<dbReference type="PANTHER" id="PTHR40254">
    <property type="entry name" value="BLR0577 PROTEIN"/>
    <property type="match status" value="1"/>
</dbReference>
<evidence type="ECO:0000313" key="2">
    <source>
        <dbReference type="EMBL" id="NVD42781.1"/>
    </source>
</evidence>
<dbReference type="EMBL" id="JABWDU010000010">
    <property type="protein sequence ID" value="NVD42781.1"/>
    <property type="molecule type" value="Genomic_DNA"/>
</dbReference>
<dbReference type="InterPro" id="IPR052189">
    <property type="entry name" value="L-asp_N-monooxygenase_NS-form"/>
</dbReference>
<feature type="domain" description="FAD-dependent urate hydroxylase HpyO/Asp monooxygenase CreE-like FAD/NAD(P)-binding" evidence="1">
    <location>
        <begin position="12"/>
        <end position="164"/>
    </location>
</feature>
<accession>A0A7Y6UQQ3</accession>
<name>A0A7Y6UQQ3_9HYPH</name>
<dbReference type="Gene3D" id="3.50.50.60">
    <property type="entry name" value="FAD/NAD(P)-binding domain"/>
    <property type="match status" value="1"/>
</dbReference>
<gene>
    <name evidence="2" type="ORF">HT585_28300</name>
</gene>
<dbReference type="SUPFAM" id="SSF51905">
    <property type="entry name" value="FAD/NAD(P)-binding domain"/>
    <property type="match status" value="2"/>
</dbReference>
<protein>
    <submittedName>
        <fullName evidence="2">FAD/NAD(P)-binding protein</fullName>
    </submittedName>
</protein>
<evidence type="ECO:0000259" key="1">
    <source>
        <dbReference type="Pfam" id="PF13454"/>
    </source>
</evidence>
<proteinExistence type="predicted"/>